<evidence type="ECO:0000313" key="3">
    <source>
        <dbReference type="Proteomes" id="UP000033111"/>
    </source>
</evidence>
<dbReference type="KEGG" id="msw:MSSIT_3661"/>
<organism evidence="2 3">
    <name type="scientific">Methanosarcina siciliae T4/M</name>
    <dbReference type="NCBI Taxonomy" id="1434120"/>
    <lineage>
        <taxon>Archaea</taxon>
        <taxon>Methanobacteriati</taxon>
        <taxon>Methanobacteriota</taxon>
        <taxon>Stenosarchaea group</taxon>
        <taxon>Methanomicrobia</taxon>
        <taxon>Methanosarcinales</taxon>
        <taxon>Methanosarcinaceae</taxon>
        <taxon>Methanosarcina</taxon>
    </lineage>
</organism>
<feature type="transmembrane region" description="Helical" evidence="1">
    <location>
        <begin position="24"/>
        <end position="44"/>
    </location>
</feature>
<sequence length="130" mass="15123">MPNYCANSLPYTSIRAGILPRSCLGLAVGGAYLSYALGFTFFFFKSLKWQKGLKRVLFPASGRQSSRKWQTGVHNRFRVFRPLIPFRKGILKWQICAFPEKSIAGLTSFWVRMTTMPLEREWHCHQRDIF</sequence>
<dbReference type="EMBL" id="CP009506">
    <property type="protein sequence ID" value="AKB30380.1"/>
    <property type="molecule type" value="Genomic_DNA"/>
</dbReference>
<keyword evidence="1" id="KW-1133">Transmembrane helix</keyword>
<name>A0A0E3P8S9_9EURY</name>
<dbReference type="Proteomes" id="UP000033111">
    <property type="component" value="Chromosome"/>
</dbReference>
<reference evidence="2 3" key="1">
    <citation type="submission" date="2014-07" db="EMBL/GenBank/DDBJ databases">
        <title>Methanogenic archaea and the global carbon cycle.</title>
        <authorList>
            <person name="Henriksen J.R."/>
            <person name="Luke J."/>
            <person name="Reinhart S."/>
            <person name="Benedict M.N."/>
            <person name="Youngblut N.D."/>
            <person name="Metcalf M.E."/>
            <person name="Whitaker R.J."/>
            <person name="Metcalf W.W."/>
        </authorList>
    </citation>
    <scope>NUCLEOTIDE SEQUENCE [LARGE SCALE GENOMIC DNA]</scope>
    <source>
        <strain evidence="2 3">T4/M</strain>
    </source>
</reference>
<evidence type="ECO:0000256" key="1">
    <source>
        <dbReference type="SAM" id="Phobius"/>
    </source>
</evidence>
<keyword evidence="3" id="KW-1185">Reference proteome</keyword>
<evidence type="ECO:0000313" key="2">
    <source>
        <dbReference type="EMBL" id="AKB30380.1"/>
    </source>
</evidence>
<keyword evidence="1" id="KW-0812">Transmembrane</keyword>
<keyword evidence="1" id="KW-0472">Membrane</keyword>
<dbReference type="HOGENOM" id="CLU_1933286_0_0_2"/>
<protein>
    <submittedName>
        <fullName evidence="2">Uncharacterized protein</fullName>
    </submittedName>
</protein>
<dbReference type="PATRIC" id="fig|1434120.4.peg.4750"/>
<gene>
    <name evidence="2" type="ORF">MSSIT_3661</name>
</gene>
<proteinExistence type="predicted"/>
<accession>A0A0E3P8S9</accession>
<dbReference type="AlphaFoldDB" id="A0A0E3P8S9"/>